<dbReference type="GO" id="GO:0043531">
    <property type="term" value="F:ADP binding"/>
    <property type="evidence" value="ECO:0007669"/>
    <property type="project" value="InterPro"/>
</dbReference>
<evidence type="ECO:0000256" key="3">
    <source>
        <dbReference type="ARBA" id="ARBA00022821"/>
    </source>
</evidence>
<proteinExistence type="predicted"/>
<protein>
    <submittedName>
        <fullName evidence="9">Uncharacterized protein</fullName>
    </submittedName>
</protein>
<dbReference type="Pfam" id="PF23598">
    <property type="entry name" value="LRR_14"/>
    <property type="match status" value="1"/>
</dbReference>
<dbReference type="EMBL" id="JBDFQZ010000012">
    <property type="protein sequence ID" value="KAK9672732.1"/>
    <property type="molecule type" value="Genomic_DNA"/>
</dbReference>
<evidence type="ECO:0000259" key="6">
    <source>
        <dbReference type="Pfam" id="PF18052"/>
    </source>
</evidence>
<keyword evidence="2" id="KW-0547">Nucleotide-binding</keyword>
<evidence type="ECO:0000259" key="5">
    <source>
        <dbReference type="Pfam" id="PF00931"/>
    </source>
</evidence>
<accession>A0AAW1H9Q8</accession>
<dbReference type="Pfam" id="PF00931">
    <property type="entry name" value="NB-ARC"/>
    <property type="match status" value="1"/>
</dbReference>
<dbReference type="InterPro" id="IPR041118">
    <property type="entry name" value="Rx_N"/>
</dbReference>
<evidence type="ECO:0000256" key="4">
    <source>
        <dbReference type="ARBA" id="ARBA00022840"/>
    </source>
</evidence>
<dbReference type="Gene3D" id="3.40.50.300">
    <property type="entry name" value="P-loop containing nucleotide triphosphate hydrolases"/>
    <property type="match status" value="1"/>
</dbReference>
<evidence type="ECO:0000256" key="1">
    <source>
        <dbReference type="ARBA" id="ARBA00022737"/>
    </source>
</evidence>
<dbReference type="PRINTS" id="PR00364">
    <property type="entry name" value="DISEASERSIST"/>
</dbReference>
<keyword evidence="10" id="KW-1185">Reference proteome</keyword>
<dbReference type="PANTHER" id="PTHR36766:SF35">
    <property type="entry name" value="DISEASE RESISTANCE PROTEIN RGA3"/>
    <property type="match status" value="1"/>
</dbReference>
<dbReference type="InterPro" id="IPR055414">
    <property type="entry name" value="LRR_R13L4/SHOC2-like"/>
</dbReference>
<keyword evidence="4" id="KW-0067">ATP-binding</keyword>
<dbReference type="Gene3D" id="1.20.5.4130">
    <property type="match status" value="1"/>
</dbReference>
<dbReference type="InterPro" id="IPR027417">
    <property type="entry name" value="P-loop_NTPase"/>
</dbReference>
<keyword evidence="3" id="KW-0611">Plant defense</keyword>
<dbReference type="Gene3D" id="1.10.10.10">
    <property type="entry name" value="Winged helix-like DNA-binding domain superfamily/Winged helix DNA-binding domain"/>
    <property type="match status" value="1"/>
</dbReference>
<dbReference type="Gene3D" id="3.80.10.10">
    <property type="entry name" value="Ribonuclease Inhibitor"/>
    <property type="match status" value="1"/>
</dbReference>
<dbReference type="GO" id="GO:0006952">
    <property type="term" value="P:defense response"/>
    <property type="evidence" value="ECO:0007669"/>
    <property type="project" value="UniProtKB-KW"/>
</dbReference>
<evidence type="ECO:0000256" key="2">
    <source>
        <dbReference type="ARBA" id="ARBA00022741"/>
    </source>
</evidence>
<dbReference type="InterPro" id="IPR002182">
    <property type="entry name" value="NB-ARC"/>
</dbReference>
<gene>
    <name evidence="9" type="ORF">RND81_12G120600</name>
</gene>
<dbReference type="Proteomes" id="UP001443914">
    <property type="component" value="Unassembled WGS sequence"/>
</dbReference>
<dbReference type="GO" id="GO:0051707">
    <property type="term" value="P:response to other organism"/>
    <property type="evidence" value="ECO:0007669"/>
    <property type="project" value="UniProtKB-ARBA"/>
</dbReference>
<dbReference type="PANTHER" id="PTHR36766">
    <property type="entry name" value="PLANT BROAD-SPECTRUM MILDEW RESISTANCE PROTEIN RPW8"/>
    <property type="match status" value="1"/>
</dbReference>
<evidence type="ECO:0000313" key="10">
    <source>
        <dbReference type="Proteomes" id="UP001443914"/>
    </source>
</evidence>
<reference evidence="9 10" key="1">
    <citation type="submission" date="2024-03" db="EMBL/GenBank/DDBJ databases">
        <title>WGS assembly of Saponaria officinalis var. Norfolk2.</title>
        <authorList>
            <person name="Jenkins J."/>
            <person name="Shu S."/>
            <person name="Grimwood J."/>
            <person name="Barry K."/>
            <person name="Goodstein D."/>
            <person name="Schmutz J."/>
            <person name="Leebens-Mack J."/>
            <person name="Osbourn A."/>
        </authorList>
    </citation>
    <scope>NUCLEOTIDE SEQUENCE [LARGE SCALE GENOMIC DNA]</scope>
    <source>
        <strain evidence="10">cv. Norfolk2</strain>
        <strain evidence="9">JIC</strain>
        <tissue evidence="9">Leaf</tissue>
    </source>
</reference>
<dbReference type="Pfam" id="PF18052">
    <property type="entry name" value="Rx_N"/>
    <property type="match status" value="1"/>
</dbReference>
<name>A0AAW1H9Q8_SAPOF</name>
<organism evidence="9 10">
    <name type="scientific">Saponaria officinalis</name>
    <name type="common">Common soapwort</name>
    <name type="synonym">Lychnis saponaria</name>
    <dbReference type="NCBI Taxonomy" id="3572"/>
    <lineage>
        <taxon>Eukaryota</taxon>
        <taxon>Viridiplantae</taxon>
        <taxon>Streptophyta</taxon>
        <taxon>Embryophyta</taxon>
        <taxon>Tracheophyta</taxon>
        <taxon>Spermatophyta</taxon>
        <taxon>Magnoliopsida</taxon>
        <taxon>eudicotyledons</taxon>
        <taxon>Gunneridae</taxon>
        <taxon>Pentapetalae</taxon>
        <taxon>Caryophyllales</taxon>
        <taxon>Caryophyllaceae</taxon>
        <taxon>Caryophylleae</taxon>
        <taxon>Saponaria</taxon>
    </lineage>
</organism>
<feature type="domain" description="Disease resistance N-terminal" evidence="6">
    <location>
        <begin position="29"/>
        <end position="96"/>
    </location>
</feature>
<sequence>MELGTVMSVAQTLFAALNCSDLRQMFSMFGYELELKNLRRTVSTVRAVLKDAEAKQDDLLALSNQAQLFIDELKDAVYDADDLLDEFITVAEQKKQLFIHDGATTLGEIRLFFSRFKRLSFARKMNKSVAKIRKKLDGIAVNYEKFGFKVDYEPIKVRREETCSYVNEGEIIGRDVDVENLVGMLMCGADVRCNFVTVVGIGGLGKTALAQLVYNDERVKSEFSLRMWACVSDQDSNEFHVKDILVKILTSATGCGCDSYTMDQLQIELQNKLGDNKFLLVLDDVWTEDREQWLKLERFLKSGKKGSWVVVTTRSKQTARIVGKGVMYKLDGLSLDYSRRLFEMTAFGQENPSEDYVKMGHQIVDRCANVPLAIRIVGSLLYGQTISKWHSFQEKGLAYISDHKNGIKSILKLSYHHLKSPLKSCFSYCAIFPKDFVIEKETLLSLWMAQGYIVPFGEGQSMADAAEECFLILLRRCFFQDVQSDMYGEIVSFKIHDLMHDIALDVAGKEICEVISSNTTSLNERVRHLSCVNENLMKRSRAIIQIRTCLQVGGKDKELLMNLILTNCVRLRSLTMSGLKVTVLPESIGNLVHLRYLDLSQNRVMEGLPKSITKLHHLLVLNLFGCLELKELPKDLSKLHKLHILDVDKCDKLKCLPPGMGKLSCLHTLTRYMVGRESSNVEECFEQLENLKSLGNLKGFVEIDIRVPKNAKHIKEDCRGGAYMKNKKRLNCVEFTFEHVENYESVEYEEALFEELQPHSNLMGLIMSGCRSARLPCWITKENLANHLPNLVNLELIDCDGIEYLPDLSRLSRLRELKLVNLPKLEYVENEIPTVVAGHCEQLLWFPCLEQVYLHRLPKLKAWSRVNNLDGLPRVKKMVIVACPELASTLSRHFIEGLSIYDSMVTWARDLTYEEILNFPGNKRVYRRSVA</sequence>
<dbReference type="SUPFAM" id="SSF52058">
    <property type="entry name" value="L domain-like"/>
    <property type="match status" value="1"/>
</dbReference>
<comment type="caution">
    <text evidence="9">The sequence shown here is derived from an EMBL/GenBank/DDBJ whole genome shotgun (WGS) entry which is preliminary data.</text>
</comment>
<dbReference type="InterPro" id="IPR032675">
    <property type="entry name" value="LRR_dom_sf"/>
</dbReference>
<dbReference type="Pfam" id="PF23559">
    <property type="entry name" value="WHD_DRP"/>
    <property type="match status" value="1"/>
</dbReference>
<feature type="domain" description="NB-ARC" evidence="5">
    <location>
        <begin position="177"/>
        <end position="349"/>
    </location>
</feature>
<evidence type="ECO:0000259" key="8">
    <source>
        <dbReference type="Pfam" id="PF23598"/>
    </source>
</evidence>
<dbReference type="GO" id="GO:0005524">
    <property type="term" value="F:ATP binding"/>
    <property type="evidence" value="ECO:0007669"/>
    <property type="project" value="UniProtKB-KW"/>
</dbReference>
<evidence type="ECO:0000259" key="7">
    <source>
        <dbReference type="Pfam" id="PF23559"/>
    </source>
</evidence>
<dbReference type="SUPFAM" id="SSF52540">
    <property type="entry name" value="P-loop containing nucleoside triphosphate hydrolases"/>
    <property type="match status" value="1"/>
</dbReference>
<dbReference type="InterPro" id="IPR058922">
    <property type="entry name" value="WHD_DRP"/>
</dbReference>
<feature type="domain" description="Disease resistance protein winged helix" evidence="7">
    <location>
        <begin position="431"/>
        <end position="503"/>
    </location>
</feature>
<dbReference type="AlphaFoldDB" id="A0AAW1H9Q8"/>
<evidence type="ECO:0000313" key="9">
    <source>
        <dbReference type="EMBL" id="KAK9672732.1"/>
    </source>
</evidence>
<keyword evidence="1" id="KW-0677">Repeat</keyword>
<dbReference type="Gene3D" id="1.10.8.430">
    <property type="entry name" value="Helical domain of apoptotic protease-activating factors"/>
    <property type="match status" value="1"/>
</dbReference>
<feature type="domain" description="Disease resistance R13L4/SHOC-2-like LRR" evidence="8">
    <location>
        <begin position="563"/>
        <end position="855"/>
    </location>
</feature>
<dbReference type="EMBL" id="JBDFQZ010000012">
    <property type="protein sequence ID" value="KAK9672737.1"/>
    <property type="molecule type" value="Genomic_DNA"/>
</dbReference>
<dbReference type="FunFam" id="1.10.10.10:FF:000322">
    <property type="entry name" value="Probable disease resistance protein At1g63360"/>
    <property type="match status" value="1"/>
</dbReference>
<dbReference type="InterPro" id="IPR042197">
    <property type="entry name" value="Apaf_helical"/>
</dbReference>
<dbReference type="InterPro" id="IPR036388">
    <property type="entry name" value="WH-like_DNA-bd_sf"/>
</dbReference>